<proteinExistence type="predicted"/>
<dbReference type="Proteomes" id="UP001163846">
    <property type="component" value="Unassembled WGS sequence"/>
</dbReference>
<sequence>MSGNQPVKGRHKFNVSLATLTLPGVQYHHFKTFKHPDIVPERPRESETESEVLTPQQAARKRYEERNIVQRREKARERMAKIAKENGKDKEYMKRNIVKVSTDIEMNVVTRKTGVVPSEFVILMSGRRYIENFGAKSFHHYLRRRNGHLQRPDDYVKS</sequence>
<name>A0AA38U570_9AGAR</name>
<evidence type="ECO:0000256" key="1">
    <source>
        <dbReference type="SAM" id="MobiDB-lite"/>
    </source>
</evidence>
<gene>
    <name evidence="2" type="ORF">F5878DRAFT_646791</name>
</gene>
<keyword evidence="3" id="KW-1185">Reference proteome</keyword>
<protein>
    <submittedName>
        <fullName evidence="2">Uncharacterized protein</fullName>
    </submittedName>
</protein>
<feature type="region of interest" description="Disordered" evidence="1">
    <location>
        <begin position="39"/>
        <end position="63"/>
    </location>
</feature>
<evidence type="ECO:0000313" key="2">
    <source>
        <dbReference type="EMBL" id="KAJ3832426.1"/>
    </source>
</evidence>
<dbReference type="EMBL" id="MU806963">
    <property type="protein sequence ID" value="KAJ3832426.1"/>
    <property type="molecule type" value="Genomic_DNA"/>
</dbReference>
<accession>A0AA38U570</accession>
<organism evidence="2 3">
    <name type="scientific">Lentinula raphanica</name>
    <dbReference type="NCBI Taxonomy" id="153919"/>
    <lineage>
        <taxon>Eukaryota</taxon>
        <taxon>Fungi</taxon>
        <taxon>Dikarya</taxon>
        <taxon>Basidiomycota</taxon>
        <taxon>Agaricomycotina</taxon>
        <taxon>Agaricomycetes</taxon>
        <taxon>Agaricomycetidae</taxon>
        <taxon>Agaricales</taxon>
        <taxon>Marasmiineae</taxon>
        <taxon>Omphalotaceae</taxon>
        <taxon>Lentinula</taxon>
    </lineage>
</organism>
<reference evidence="2" key="1">
    <citation type="submission" date="2022-08" db="EMBL/GenBank/DDBJ databases">
        <authorList>
            <consortium name="DOE Joint Genome Institute"/>
            <person name="Min B."/>
            <person name="Riley R."/>
            <person name="Sierra-Patev S."/>
            <person name="Naranjo-Ortiz M."/>
            <person name="Looney B."/>
            <person name="Konkel Z."/>
            <person name="Slot J.C."/>
            <person name="Sakamoto Y."/>
            <person name="Steenwyk J.L."/>
            <person name="Rokas A."/>
            <person name="Carro J."/>
            <person name="Camarero S."/>
            <person name="Ferreira P."/>
            <person name="Molpeceres G."/>
            <person name="Ruiz-Duenas F.J."/>
            <person name="Serrano A."/>
            <person name="Henrissat B."/>
            <person name="Drula E."/>
            <person name="Hughes K.W."/>
            <person name="Mata J.L."/>
            <person name="Ishikawa N.K."/>
            <person name="Vargas-Isla R."/>
            <person name="Ushijima S."/>
            <person name="Smith C.A."/>
            <person name="Ahrendt S."/>
            <person name="Andreopoulos W."/>
            <person name="He G."/>
            <person name="Labutti K."/>
            <person name="Lipzen A."/>
            <person name="Ng V."/>
            <person name="Sandor L."/>
            <person name="Barry K."/>
            <person name="Martinez A.T."/>
            <person name="Xiao Y."/>
            <person name="Gibbons J.G."/>
            <person name="Terashima K."/>
            <person name="Hibbett D.S."/>
            <person name="Grigoriev I.V."/>
        </authorList>
    </citation>
    <scope>NUCLEOTIDE SEQUENCE</scope>
    <source>
        <strain evidence="2">TFB9207</strain>
    </source>
</reference>
<comment type="caution">
    <text evidence="2">The sequence shown here is derived from an EMBL/GenBank/DDBJ whole genome shotgun (WGS) entry which is preliminary data.</text>
</comment>
<dbReference type="AlphaFoldDB" id="A0AA38U570"/>
<evidence type="ECO:0000313" key="3">
    <source>
        <dbReference type="Proteomes" id="UP001163846"/>
    </source>
</evidence>